<sequence length="236" mass="25706">MVIPQPTCPQDELSAIHCPRALLLDLDGVLFDTRVVMCKAWQLVQERHNVAASFEEYLQHVGRPFPDIMRQLGLRDAELLHTTYDEASVRWADLAPPFPGIKAALRAFIEDGWSLGVVTAKPLNRAAPLLERLGCPFGTVRTPGSERGKPAPDALLLALVELGVDPAHAIYVGDMAVDQEAALRAGVRYVHAGWGYGTPTPPAPTIAETPPRLVQIGRNLRALVETPPPAPLRSVR</sequence>
<dbReference type="NCBIfam" id="TIGR01549">
    <property type="entry name" value="HAD-SF-IA-v1"/>
    <property type="match status" value="1"/>
</dbReference>
<dbReference type="EC" id="3.-.-.-" evidence="1"/>
<reference evidence="2" key="1">
    <citation type="journal article" date="2019" name="Int. J. Syst. Evol. Microbiol.">
        <title>The Global Catalogue of Microorganisms (GCM) 10K type strain sequencing project: providing services to taxonomists for standard genome sequencing and annotation.</title>
        <authorList>
            <consortium name="The Broad Institute Genomics Platform"/>
            <consortium name="The Broad Institute Genome Sequencing Center for Infectious Disease"/>
            <person name="Wu L."/>
            <person name="Ma J."/>
        </authorList>
    </citation>
    <scope>NUCLEOTIDE SEQUENCE [LARGE SCALE GENOMIC DNA]</scope>
    <source>
        <strain evidence="2">CCUG 62974</strain>
    </source>
</reference>
<protein>
    <submittedName>
        <fullName evidence="1">HAD family hydrolase</fullName>
        <ecNumber evidence="1">3.-.-.-</ecNumber>
    </submittedName>
</protein>
<dbReference type="Gene3D" id="3.40.50.1000">
    <property type="entry name" value="HAD superfamily/HAD-like"/>
    <property type="match status" value="1"/>
</dbReference>
<dbReference type="SFLD" id="SFLDS00003">
    <property type="entry name" value="Haloacid_Dehalogenase"/>
    <property type="match status" value="1"/>
</dbReference>
<organism evidence="1 2">
    <name type="scientific">Streptosporangium algeriense</name>
    <dbReference type="NCBI Taxonomy" id="1682748"/>
    <lineage>
        <taxon>Bacteria</taxon>
        <taxon>Bacillati</taxon>
        <taxon>Actinomycetota</taxon>
        <taxon>Actinomycetes</taxon>
        <taxon>Streptosporangiales</taxon>
        <taxon>Streptosporangiaceae</taxon>
        <taxon>Streptosporangium</taxon>
    </lineage>
</organism>
<evidence type="ECO:0000313" key="1">
    <source>
        <dbReference type="EMBL" id="MFD0882992.1"/>
    </source>
</evidence>
<proteinExistence type="predicted"/>
<dbReference type="EMBL" id="JBHTHX010000001">
    <property type="protein sequence ID" value="MFD0882992.1"/>
    <property type="molecule type" value="Genomic_DNA"/>
</dbReference>
<dbReference type="InterPro" id="IPR023214">
    <property type="entry name" value="HAD_sf"/>
</dbReference>
<name>A0ABW3DJ19_9ACTN</name>
<dbReference type="InterPro" id="IPR050155">
    <property type="entry name" value="HAD-like_hydrolase_sf"/>
</dbReference>
<gene>
    <name evidence="1" type="ORF">ACFQ08_00205</name>
</gene>
<dbReference type="InterPro" id="IPR023198">
    <property type="entry name" value="PGP-like_dom2"/>
</dbReference>
<accession>A0ABW3DJ19</accession>
<dbReference type="NCBIfam" id="TIGR01509">
    <property type="entry name" value="HAD-SF-IA-v3"/>
    <property type="match status" value="1"/>
</dbReference>
<dbReference type="Pfam" id="PF13419">
    <property type="entry name" value="HAD_2"/>
    <property type="match status" value="1"/>
</dbReference>
<dbReference type="SUPFAM" id="SSF56784">
    <property type="entry name" value="HAD-like"/>
    <property type="match status" value="1"/>
</dbReference>
<dbReference type="PANTHER" id="PTHR43434:SF1">
    <property type="entry name" value="PHOSPHOGLYCOLATE PHOSPHATASE"/>
    <property type="match status" value="1"/>
</dbReference>
<dbReference type="InterPro" id="IPR041492">
    <property type="entry name" value="HAD_2"/>
</dbReference>
<evidence type="ECO:0000313" key="2">
    <source>
        <dbReference type="Proteomes" id="UP001597024"/>
    </source>
</evidence>
<dbReference type="SFLD" id="SFLDG01129">
    <property type="entry name" value="C1.5:_HAD__Beta-PGM__Phosphata"/>
    <property type="match status" value="1"/>
</dbReference>
<comment type="caution">
    <text evidence="1">The sequence shown here is derived from an EMBL/GenBank/DDBJ whole genome shotgun (WGS) entry which is preliminary data.</text>
</comment>
<dbReference type="Proteomes" id="UP001597024">
    <property type="component" value="Unassembled WGS sequence"/>
</dbReference>
<keyword evidence="2" id="KW-1185">Reference proteome</keyword>
<keyword evidence="1" id="KW-0378">Hydrolase</keyword>
<dbReference type="Gene3D" id="1.10.150.240">
    <property type="entry name" value="Putative phosphatase, domain 2"/>
    <property type="match status" value="1"/>
</dbReference>
<dbReference type="GO" id="GO:0016787">
    <property type="term" value="F:hydrolase activity"/>
    <property type="evidence" value="ECO:0007669"/>
    <property type="project" value="UniProtKB-KW"/>
</dbReference>
<dbReference type="InterPro" id="IPR036412">
    <property type="entry name" value="HAD-like_sf"/>
</dbReference>
<dbReference type="InterPro" id="IPR006439">
    <property type="entry name" value="HAD-SF_hydro_IA"/>
</dbReference>
<dbReference type="PANTHER" id="PTHR43434">
    <property type="entry name" value="PHOSPHOGLYCOLATE PHOSPHATASE"/>
    <property type="match status" value="1"/>
</dbReference>